<gene>
    <name evidence="7" type="ORF">QBC46DRAFT_381958</name>
</gene>
<evidence type="ECO:0000256" key="5">
    <source>
        <dbReference type="ARBA" id="ARBA00034313"/>
    </source>
</evidence>
<dbReference type="Pfam" id="PF08592">
    <property type="entry name" value="Anthrone_oxy"/>
    <property type="match status" value="1"/>
</dbReference>
<evidence type="ECO:0000256" key="6">
    <source>
        <dbReference type="SAM" id="Phobius"/>
    </source>
</evidence>
<dbReference type="EMBL" id="MU853780">
    <property type="protein sequence ID" value="KAK3941780.1"/>
    <property type="molecule type" value="Genomic_DNA"/>
</dbReference>
<keyword evidence="4 6" id="KW-0472">Membrane</keyword>
<evidence type="ECO:0000256" key="1">
    <source>
        <dbReference type="ARBA" id="ARBA00004141"/>
    </source>
</evidence>
<keyword evidence="2 6" id="KW-0812">Transmembrane</keyword>
<organism evidence="7 8">
    <name type="scientific">Diplogelasinospora grovesii</name>
    <dbReference type="NCBI Taxonomy" id="303347"/>
    <lineage>
        <taxon>Eukaryota</taxon>
        <taxon>Fungi</taxon>
        <taxon>Dikarya</taxon>
        <taxon>Ascomycota</taxon>
        <taxon>Pezizomycotina</taxon>
        <taxon>Sordariomycetes</taxon>
        <taxon>Sordariomycetidae</taxon>
        <taxon>Sordariales</taxon>
        <taxon>Diplogelasinosporaceae</taxon>
        <taxon>Diplogelasinospora</taxon>
    </lineage>
</organism>
<evidence type="ECO:0000256" key="3">
    <source>
        <dbReference type="ARBA" id="ARBA00022989"/>
    </source>
</evidence>
<dbReference type="PANTHER" id="PTHR35042:SF1">
    <property type="entry name" value="DUF1772-DOMAIN-CONTAINING PROTEIN"/>
    <property type="match status" value="1"/>
</dbReference>
<proteinExistence type="inferred from homology"/>
<name>A0AAN6S636_9PEZI</name>
<evidence type="ECO:0008006" key="9">
    <source>
        <dbReference type="Google" id="ProtNLM"/>
    </source>
</evidence>
<dbReference type="GO" id="GO:0016020">
    <property type="term" value="C:membrane"/>
    <property type="evidence" value="ECO:0007669"/>
    <property type="project" value="UniProtKB-SubCell"/>
</dbReference>
<reference evidence="8" key="1">
    <citation type="journal article" date="2023" name="Mol. Phylogenet. Evol.">
        <title>Genome-scale phylogeny and comparative genomics of the fungal order Sordariales.</title>
        <authorList>
            <person name="Hensen N."/>
            <person name="Bonometti L."/>
            <person name="Westerberg I."/>
            <person name="Brannstrom I.O."/>
            <person name="Guillou S."/>
            <person name="Cros-Aarteil S."/>
            <person name="Calhoun S."/>
            <person name="Haridas S."/>
            <person name="Kuo A."/>
            <person name="Mondo S."/>
            <person name="Pangilinan J."/>
            <person name="Riley R."/>
            <person name="LaButti K."/>
            <person name="Andreopoulos B."/>
            <person name="Lipzen A."/>
            <person name="Chen C."/>
            <person name="Yan M."/>
            <person name="Daum C."/>
            <person name="Ng V."/>
            <person name="Clum A."/>
            <person name="Steindorff A."/>
            <person name="Ohm R.A."/>
            <person name="Martin F."/>
            <person name="Silar P."/>
            <person name="Natvig D.O."/>
            <person name="Lalanne C."/>
            <person name="Gautier V."/>
            <person name="Ament-Velasquez S.L."/>
            <person name="Kruys A."/>
            <person name="Hutchinson M.I."/>
            <person name="Powell A.J."/>
            <person name="Barry K."/>
            <person name="Miller A.N."/>
            <person name="Grigoriev I.V."/>
            <person name="Debuchy R."/>
            <person name="Gladieux P."/>
            <person name="Hiltunen Thoren M."/>
            <person name="Johannesson H."/>
        </authorList>
    </citation>
    <scope>NUCLEOTIDE SEQUENCE [LARGE SCALE GENOMIC DNA]</scope>
    <source>
        <strain evidence="8">CBS 340.73</strain>
    </source>
</reference>
<sequence length="164" mass="16978">MSTLVATKGLAIAASLFTGGLIESVSLFSVPALLVAPHNIAAKQFKLIYGIGISTQAPSSVVAAILHAFIAYRFHQAGSGTWSRWATSAALMGCIVPFTIAMMEPVNRQLLAIAGTGDAKEGGTEVSAKTEGLLRRWNVLNAVRGSLAVAAGAIGLWTVLENGI</sequence>
<evidence type="ECO:0000256" key="2">
    <source>
        <dbReference type="ARBA" id="ARBA00022692"/>
    </source>
</evidence>
<keyword evidence="8" id="KW-1185">Reference proteome</keyword>
<feature type="transmembrane region" description="Helical" evidence="6">
    <location>
        <begin position="12"/>
        <end position="35"/>
    </location>
</feature>
<dbReference type="Proteomes" id="UP001303473">
    <property type="component" value="Unassembled WGS sequence"/>
</dbReference>
<comment type="similarity">
    <text evidence="5">Belongs to the anthrone oxygenase family.</text>
</comment>
<feature type="transmembrane region" description="Helical" evidence="6">
    <location>
        <begin position="82"/>
        <end position="103"/>
    </location>
</feature>
<keyword evidence="3 6" id="KW-1133">Transmembrane helix</keyword>
<dbReference type="PANTHER" id="PTHR35042">
    <property type="entry name" value="ANTHRONE OXYGENASE ENCC"/>
    <property type="match status" value="1"/>
</dbReference>
<feature type="transmembrane region" description="Helical" evidence="6">
    <location>
        <begin position="139"/>
        <end position="160"/>
    </location>
</feature>
<comment type="caution">
    <text evidence="7">The sequence shown here is derived from an EMBL/GenBank/DDBJ whole genome shotgun (WGS) entry which is preliminary data.</text>
</comment>
<dbReference type="InterPro" id="IPR013901">
    <property type="entry name" value="Anthrone_oxy"/>
</dbReference>
<protein>
    <recommendedName>
        <fullName evidence="9">DUF1772-domain-containing protein</fullName>
    </recommendedName>
</protein>
<feature type="transmembrane region" description="Helical" evidence="6">
    <location>
        <begin position="47"/>
        <end position="70"/>
    </location>
</feature>
<dbReference type="AlphaFoldDB" id="A0AAN6S636"/>
<comment type="subcellular location">
    <subcellularLocation>
        <location evidence="1">Membrane</location>
        <topology evidence="1">Multi-pass membrane protein</topology>
    </subcellularLocation>
</comment>
<evidence type="ECO:0000313" key="7">
    <source>
        <dbReference type="EMBL" id="KAK3941780.1"/>
    </source>
</evidence>
<accession>A0AAN6S636</accession>
<evidence type="ECO:0000256" key="4">
    <source>
        <dbReference type="ARBA" id="ARBA00023136"/>
    </source>
</evidence>
<evidence type="ECO:0000313" key="8">
    <source>
        <dbReference type="Proteomes" id="UP001303473"/>
    </source>
</evidence>